<feature type="region of interest" description="Disordered" evidence="1">
    <location>
        <begin position="87"/>
        <end position="116"/>
    </location>
</feature>
<accession>A0A4C1YD47</accession>
<comment type="caution">
    <text evidence="2">The sequence shown here is derived from an EMBL/GenBank/DDBJ whole genome shotgun (WGS) entry which is preliminary data.</text>
</comment>
<name>A0A4C1YD47_EUMVA</name>
<evidence type="ECO:0000256" key="1">
    <source>
        <dbReference type="SAM" id="MobiDB-lite"/>
    </source>
</evidence>
<keyword evidence="3" id="KW-1185">Reference proteome</keyword>
<evidence type="ECO:0000313" key="2">
    <source>
        <dbReference type="EMBL" id="GBP72569.1"/>
    </source>
</evidence>
<dbReference type="AlphaFoldDB" id="A0A4C1YD47"/>
<reference evidence="2 3" key="1">
    <citation type="journal article" date="2019" name="Commun. Biol.">
        <title>The bagworm genome reveals a unique fibroin gene that provides high tensile strength.</title>
        <authorList>
            <person name="Kono N."/>
            <person name="Nakamura H."/>
            <person name="Ohtoshi R."/>
            <person name="Tomita M."/>
            <person name="Numata K."/>
            <person name="Arakawa K."/>
        </authorList>
    </citation>
    <scope>NUCLEOTIDE SEQUENCE [LARGE SCALE GENOMIC DNA]</scope>
</reference>
<proteinExistence type="predicted"/>
<evidence type="ECO:0000313" key="3">
    <source>
        <dbReference type="Proteomes" id="UP000299102"/>
    </source>
</evidence>
<dbReference type="Proteomes" id="UP000299102">
    <property type="component" value="Unassembled WGS sequence"/>
</dbReference>
<protein>
    <submittedName>
        <fullName evidence="2">Uncharacterized protein</fullName>
    </submittedName>
</protein>
<dbReference type="EMBL" id="BGZK01001150">
    <property type="protein sequence ID" value="GBP72569.1"/>
    <property type="molecule type" value="Genomic_DNA"/>
</dbReference>
<organism evidence="2 3">
    <name type="scientific">Eumeta variegata</name>
    <name type="common">Bagworm moth</name>
    <name type="synonym">Eumeta japonica</name>
    <dbReference type="NCBI Taxonomy" id="151549"/>
    <lineage>
        <taxon>Eukaryota</taxon>
        <taxon>Metazoa</taxon>
        <taxon>Ecdysozoa</taxon>
        <taxon>Arthropoda</taxon>
        <taxon>Hexapoda</taxon>
        <taxon>Insecta</taxon>
        <taxon>Pterygota</taxon>
        <taxon>Neoptera</taxon>
        <taxon>Endopterygota</taxon>
        <taxon>Lepidoptera</taxon>
        <taxon>Glossata</taxon>
        <taxon>Ditrysia</taxon>
        <taxon>Tineoidea</taxon>
        <taxon>Psychidae</taxon>
        <taxon>Oiketicinae</taxon>
        <taxon>Eumeta</taxon>
    </lineage>
</organism>
<gene>
    <name evidence="2" type="ORF">EVAR_89665_1</name>
</gene>
<feature type="compositionally biased region" description="Basic and acidic residues" evidence="1">
    <location>
        <begin position="98"/>
        <end position="108"/>
    </location>
</feature>
<sequence length="209" mass="23647">MERLPKLCVATPWGVATLSQGRRMSMRPNRVKPRGTLVSVVRILTNIPRLVLKLTGEVLTRRYDPLPRELISESSNRIVKRSPRVMTVRDVSESNARPQERPEREPPSLRRSALRRHPSPRYVQLSWAHSRRRVPRLSPRMHGTSSAVTWTLLQPKSAGKRGSQLSFTLPNDLAAASDGKERYGPALDSTLVKIDAPTGEKEKTLRRLP</sequence>